<comment type="caution">
    <text evidence="3">The sequence shown here is derived from an EMBL/GenBank/DDBJ whole genome shotgun (WGS) entry which is preliminary data.</text>
</comment>
<keyword evidence="2" id="KW-0732">Signal</keyword>
<gene>
    <name evidence="3" type="ORF">A2610_01205</name>
</gene>
<proteinExistence type="predicted"/>
<accession>A0A1F8E182</accession>
<evidence type="ECO:0000256" key="2">
    <source>
        <dbReference type="SAM" id="SignalP"/>
    </source>
</evidence>
<evidence type="ECO:0008006" key="5">
    <source>
        <dbReference type="Google" id="ProtNLM"/>
    </source>
</evidence>
<evidence type="ECO:0000256" key="1">
    <source>
        <dbReference type="SAM" id="Coils"/>
    </source>
</evidence>
<dbReference type="EMBL" id="MGIV01000021">
    <property type="protein sequence ID" value="OGM93775.1"/>
    <property type="molecule type" value="Genomic_DNA"/>
</dbReference>
<keyword evidence="1" id="KW-0175">Coiled coil</keyword>
<sequence length="189" mass="19752">MNVLIYFNKRSRKYDTYDMKKQYICMLAGCVALLGSAVLVHAQAPTSVPGTATTTAAAKKARLQGAVAAMERNFEVRIAGLESLAGRIQTRIAKIQIGGKDMTAASAKLVAAQKLIAEAKAELANLKKADTTMVAAAKPATAFGNVKNRFAKNVTAKIKAAHAALVETIVIMKGQGASGSATSSTPTVQ</sequence>
<evidence type="ECO:0000313" key="3">
    <source>
        <dbReference type="EMBL" id="OGM93775.1"/>
    </source>
</evidence>
<reference evidence="3 4" key="1">
    <citation type="journal article" date="2016" name="Nat. Commun.">
        <title>Thousands of microbial genomes shed light on interconnected biogeochemical processes in an aquifer system.</title>
        <authorList>
            <person name="Anantharaman K."/>
            <person name="Brown C.T."/>
            <person name="Hug L.A."/>
            <person name="Sharon I."/>
            <person name="Castelle C.J."/>
            <person name="Probst A.J."/>
            <person name="Thomas B.C."/>
            <person name="Singh A."/>
            <person name="Wilkins M.J."/>
            <person name="Karaoz U."/>
            <person name="Brodie E.L."/>
            <person name="Williams K.H."/>
            <person name="Hubbard S.S."/>
            <person name="Banfield J.F."/>
        </authorList>
    </citation>
    <scope>NUCLEOTIDE SEQUENCE [LARGE SCALE GENOMIC DNA]</scope>
</reference>
<organism evidence="3 4">
    <name type="scientific">Candidatus Wolfebacteria bacterium RIFOXYD1_FULL_48_65</name>
    <dbReference type="NCBI Taxonomy" id="1802561"/>
    <lineage>
        <taxon>Bacteria</taxon>
        <taxon>Candidatus Wolfeibacteriota</taxon>
    </lineage>
</organism>
<protein>
    <recommendedName>
        <fullName evidence="5">DUF5667 domain-containing protein</fullName>
    </recommendedName>
</protein>
<feature type="coiled-coil region" evidence="1">
    <location>
        <begin position="102"/>
        <end position="129"/>
    </location>
</feature>
<evidence type="ECO:0000313" key="4">
    <source>
        <dbReference type="Proteomes" id="UP000179057"/>
    </source>
</evidence>
<name>A0A1F8E182_9BACT</name>
<dbReference type="AlphaFoldDB" id="A0A1F8E182"/>
<feature type="chain" id="PRO_5009535257" description="DUF5667 domain-containing protein" evidence="2">
    <location>
        <begin position="43"/>
        <end position="189"/>
    </location>
</feature>
<dbReference type="Proteomes" id="UP000179057">
    <property type="component" value="Unassembled WGS sequence"/>
</dbReference>
<feature type="signal peptide" evidence="2">
    <location>
        <begin position="1"/>
        <end position="42"/>
    </location>
</feature>